<protein>
    <submittedName>
        <fullName evidence="7">FAD-dependent oxidoreductase</fullName>
    </submittedName>
    <submittedName>
        <fullName evidence="6">Thioredoxin reductase</fullName>
    </submittedName>
</protein>
<dbReference type="NCBIfam" id="TIGR03143">
    <property type="entry name" value="AhpF_homolog"/>
    <property type="match status" value="1"/>
</dbReference>
<organism evidence="7 8">
    <name type="scientific">Hungatella hathewayi</name>
    <dbReference type="NCBI Taxonomy" id="154046"/>
    <lineage>
        <taxon>Bacteria</taxon>
        <taxon>Bacillati</taxon>
        <taxon>Bacillota</taxon>
        <taxon>Clostridia</taxon>
        <taxon>Lachnospirales</taxon>
        <taxon>Lachnospiraceae</taxon>
        <taxon>Hungatella</taxon>
    </lineage>
</organism>
<proteinExistence type="predicted"/>
<dbReference type="SUPFAM" id="SSF51905">
    <property type="entry name" value="FAD/NAD(P)-binding domain"/>
    <property type="match status" value="2"/>
</dbReference>
<dbReference type="OrthoDB" id="9806179at2"/>
<dbReference type="Proteomes" id="UP001055091">
    <property type="component" value="Unassembled WGS sequence"/>
</dbReference>
<evidence type="ECO:0000259" key="5">
    <source>
        <dbReference type="Pfam" id="PF13192"/>
    </source>
</evidence>
<evidence type="ECO:0000256" key="1">
    <source>
        <dbReference type="ARBA" id="ARBA00022630"/>
    </source>
</evidence>
<evidence type="ECO:0000256" key="2">
    <source>
        <dbReference type="ARBA" id="ARBA00023002"/>
    </source>
</evidence>
<evidence type="ECO:0000313" key="6">
    <source>
        <dbReference type="EMBL" id="GKH02951.1"/>
    </source>
</evidence>
<sequence length="563" mass="61347">MRGQYDVIVVGAGPAGLSAALYAARAKYRVLVLEKEKMGGQITITSEIVNYPGVEKTDGTELTEQMRRQAEAFGAEFAMAEVTGIDLDGDIRTVKTDKGEYRAPGIVLAVGANPRKLGFVGEQEYQGRGVAYCATCDGEFFTGMDVFVIGGGFAAAEEAVFLTKYAKKVTIIVREEDFTCAKAVADKAKNHEKIEVHYETEIVEAAGDGLLRRARFKDNASGGEWTYEAPEGTSFGIFVFAGYVPDTKWLEGFVELDGQGYIITDRNQKTSVDGIYAAGDVCVKNLRQVVTAVSDGAVAATSLERYVSETYEKPELAQWKAQMEEERTKAVENSGASKHTGAAENSGTLEASDGGTEGVFITGEMKSQLADLFSRLQNRIVVEGVLDGSPMAAEMEHFLDELGDSSDMVECRYRRESDKIKEDEEYPVLRILTENGNETGIRFYAVPGGHEFNSFVLAIYNAGGPGQPITDEERERIGKLKGPVNIKIAVSLSCTMCPATVMAAGRIAAERDGVEAWAFDLAHYPEMKEKYQIMSVPCTIINDRTVVFGRKTVDDLLAVLEES</sequence>
<dbReference type="SUPFAM" id="SSF52833">
    <property type="entry name" value="Thioredoxin-like"/>
    <property type="match status" value="2"/>
</dbReference>
<dbReference type="InterPro" id="IPR023753">
    <property type="entry name" value="FAD/NAD-binding_dom"/>
</dbReference>
<dbReference type="RefSeq" id="WP_022033526.1">
    <property type="nucleotide sequence ID" value="NZ_BQNJ01000002.1"/>
</dbReference>
<feature type="domain" description="Thioredoxin-like fold" evidence="5">
    <location>
        <begin position="485"/>
        <end position="558"/>
    </location>
</feature>
<dbReference type="Gene3D" id="3.50.50.60">
    <property type="entry name" value="FAD/NAD(P)-binding domain"/>
    <property type="match status" value="2"/>
</dbReference>
<dbReference type="Pfam" id="PF07992">
    <property type="entry name" value="Pyr_redox_2"/>
    <property type="match status" value="1"/>
</dbReference>
<comment type="caution">
    <text evidence="7">The sequence shown here is derived from an EMBL/GenBank/DDBJ whole genome shotgun (WGS) entry which is preliminary data.</text>
</comment>
<feature type="region of interest" description="Disordered" evidence="3">
    <location>
        <begin position="324"/>
        <end position="355"/>
    </location>
</feature>
<dbReference type="InterPro" id="IPR050097">
    <property type="entry name" value="Ferredoxin-NADP_redctase_2"/>
</dbReference>
<evidence type="ECO:0000256" key="3">
    <source>
        <dbReference type="SAM" id="MobiDB-lite"/>
    </source>
</evidence>
<reference evidence="7 8" key="1">
    <citation type="submission" date="2019-09" db="EMBL/GenBank/DDBJ databases">
        <title>Draft genome sequencing of Hungatella hathewayi 123Y-2.</title>
        <authorList>
            <person name="Lv Q."/>
            <person name="Li S."/>
        </authorList>
    </citation>
    <scope>NUCLEOTIDE SEQUENCE [LARGE SCALE GENOMIC DNA]</scope>
    <source>
        <strain evidence="7 8">123Y-2</strain>
    </source>
</reference>
<dbReference type="Pfam" id="PF13192">
    <property type="entry name" value="Thioredoxin_3"/>
    <property type="match status" value="1"/>
</dbReference>
<dbReference type="InterPro" id="IPR036249">
    <property type="entry name" value="Thioredoxin-like_sf"/>
</dbReference>
<dbReference type="EMBL" id="WNME01000008">
    <property type="protein sequence ID" value="MUB64148.1"/>
    <property type="molecule type" value="Genomic_DNA"/>
</dbReference>
<dbReference type="Gene3D" id="3.40.30.80">
    <property type="match status" value="1"/>
</dbReference>
<dbReference type="InterPro" id="IPR012336">
    <property type="entry name" value="Thioredoxin-like_fold"/>
</dbReference>
<dbReference type="CDD" id="cd02974">
    <property type="entry name" value="AhpF_NTD_N"/>
    <property type="match status" value="1"/>
</dbReference>
<keyword evidence="1" id="KW-0285">Flavoprotein</keyword>
<evidence type="ECO:0000313" key="8">
    <source>
        <dbReference type="Proteomes" id="UP000434223"/>
    </source>
</evidence>
<dbReference type="Proteomes" id="UP000434223">
    <property type="component" value="Unassembled WGS sequence"/>
</dbReference>
<keyword evidence="2" id="KW-0560">Oxidoreductase</keyword>
<gene>
    <name evidence="6" type="ORF">CE91St55_49320</name>
    <name evidence="7" type="ORF">GNE07_13885</name>
</gene>
<dbReference type="EMBL" id="BQNJ01000002">
    <property type="protein sequence ID" value="GKH02951.1"/>
    <property type="molecule type" value="Genomic_DNA"/>
</dbReference>
<dbReference type="InterPro" id="IPR044142">
    <property type="entry name" value="AhpF_NTD_N"/>
</dbReference>
<evidence type="ECO:0000313" key="7">
    <source>
        <dbReference type="EMBL" id="MUB64148.1"/>
    </source>
</evidence>
<dbReference type="InterPro" id="IPR017561">
    <property type="entry name" value="AhpF_homologue_put"/>
</dbReference>
<dbReference type="PRINTS" id="PR00469">
    <property type="entry name" value="PNDRDTASEII"/>
</dbReference>
<evidence type="ECO:0000259" key="4">
    <source>
        <dbReference type="Pfam" id="PF07992"/>
    </source>
</evidence>
<name>A0A174RJ05_9FIRM</name>
<reference evidence="6" key="2">
    <citation type="submission" date="2022-01" db="EMBL/GenBank/DDBJ databases">
        <title>Novel bile acid biosynthetic pathways are enriched in the microbiome of centenarians.</title>
        <authorList>
            <person name="Sato Y."/>
            <person name="Atarashi K."/>
            <person name="Plichta R.D."/>
            <person name="Arai Y."/>
            <person name="Sasajima S."/>
            <person name="Kearney M.S."/>
            <person name="Suda W."/>
            <person name="Takeshita K."/>
            <person name="Sasaki T."/>
            <person name="Okamoto S."/>
            <person name="Skelly N.A."/>
            <person name="Okamura Y."/>
            <person name="Vlamakis H."/>
            <person name="Li Y."/>
            <person name="Tanoue T."/>
            <person name="Takei H."/>
            <person name="Nittono H."/>
            <person name="Narushima S."/>
            <person name="Irie J."/>
            <person name="Itoh H."/>
            <person name="Moriya K."/>
            <person name="Sugiura Y."/>
            <person name="Suematsu M."/>
            <person name="Moritoki N."/>
            <person name="Shibata S."/>
            <person name="Littman R.D."/>
            <person name="Fischbach A.M."/>
            <person name="Uwamino Y."/>
            <person name="Inoue T."/>
            <person name="Honda A."/>
            <person name="Hattori M."/>
            <person name="Murai T."/>
            <person name="Xavier J.R."/>
            <person name="Hirose N."/>
            <person name="Honda K."/>
        </authorList>
    </citation>
    <scope>NUCLEOTIDE SEQUENCE</scope>
    <source>
        <strain evidence="6">CE91-St55</strain>
    </source>
</reference>
<accession>A0A174RJ05</accession>
<dbReference type="PRINTS" id="PR00368">
    <property type="entry name" value="FADPNR"/>
</dbReference>
<dbReference type="AlphaFoldDB" id="A0A174RJ05"/>
<dbReference type="InterPro" id="IPR036188">
    <property type="entry name" value="FAD/NAD-bd_sf"/>
</dbReference>
<dbReference type="PANTHER" id="PTHR48105">
    <property type="entry name" value="THIOREDOXIN REDUCTASE 1-RELATED-RELATED"/>
    <property type="match status" value="1"/>
</dbReference>
<dbReference type="GO" id="GO:0016491">
    <property type="term" value="F:oxidoreductase activity"/>
    <property type="evidence" value="ECO:0007669"/>
    <property type="project" value="UniProtKB-KW"/>
</dbReference>
<feature type="domain" description="FAD/NAD(P)-binding" evidence="4">
    <location>
        <begin position="5"/>
        <end position="296"/>
    </location>
</feature>